<accession>A0A7V8NXF0</accession>
<dbReference type="Pfam" id="PF21344">
    <property type="entry name" value="Zn_ribbon_LysW"/>
    <property type="match status" value="1"/>
</dbReference>
<dbReference type="Gene3D" id="2.20.28.160">
    <property type="match status" value="1"/>
</dbReference>
<gene>
    <name evidence="2" type="ORF">HRJ53_29920</name>
</gene>
<keyword evidence="3" id="KW-1185">Reference proteome</keyword>
<protein>
    <recommendedName>
        <fullName evidence="4">Lysine biosynthesis protein LysW</fullName>
    </recommendedName>
</protein>
<dbReference type="EMBL" id="JACDQQ010002888">
    <property type="protein sequence ID" value="MBA0089228.1"/>
    <property type="molecule type" value="Genomic_DNA"/>
</dbReference>
<dbReference type="AlphaFoldDB" id="A0A7V8NXF0"/>
<feature type="compositionally biased region" description="Acidic residues" evidence="1">
    <location>
        <begin position="36"/>
        <end position="71"/>
    </location>
</feature>
<dbReference type="InterPro" id="IPR005906">
    <property type="entry name" value="LysW"/>
</dbReference>
<comment type="caution">
    <text evidence="2">The sequence shown here is derived from an EMBL/GenBank/DDBJ whole genome shotgun (WGS) entry which is preliminary data.</text>
</comment>
<proteinExistence type="predicted"/>
<reference evidence="2" key="1">
    <citation type="submission" date="2020-06" db="EMBL/GenBank/DDBJ databases">
        <title>Legume-microbial interactions unlock mineral nutrients during tropical forest succession.</title>
        <authorList>
            <person name="Epihov D.Z."/>
        </authorList>
    </citation>
    <scope>NUCLEOTIDE SEQUENCE [LARGE SCALE GENOMIC DNA]</scope>
    <source>
        <strain evidence="2">Pan2503</strain>
    </source>
</reference>
<evidence type="ECO:0000313" key="2">
    <source>
        <dbReference type="EMBL" id="MBA0089228.1"/>
    </source>
</evidence>
<sequence>MDEDEVEEGEILSCPECESELEVSQTHPVHLNVISDDLDEEEEEEEESEVGEDGDYLDEEEEEEYEEEDEE</sequence>
<name>A0A7V8NXF0_9BACT</name>
<evidence type="ECO:0000256" key="1">
    <source>
        <dbReference type="SAM" id="MobiDB-lite"/>
    </source>
</evidence>
<dbReference type="Proteomes" id="UP000567293">
    <property type="component" value="Unassembled WGS sequence"/>
</dbReference>
<evidence type="ECO:0008006" key="4">
    <source>
        <dbReference type="Google" id="ProtNLM"/>
    </source>
</evidence>
<feature type="compositionally biased region" description="Acidic residues" evidence="1">
    <location>
        <begin position="1"/>
        <end position="10"/>
    </location>
</feature>
<evidence type="ECO:0000313" key="3">
    <source>
        <dbReference type="Proteomes" id="UP000567293"/>
    </source>
</evidence>
<organism evidence="2 3">
    <name type="scientific">Candidatus Acidiferrum panamense</name>
    <dbReference type="NCBI Taxonomy" id="2741543"/>
    <lineage>
        <taxon>Bacteria</taxon>
        <taxon>Pseudomonadati</taxon>
        <taxon>Acidobacteriota</taxon>
        <taxon>Terriglobia</taxon>
        <taxon>Candidatus Acidiferrales</taxon>
        <taxon>Candidatus Acidiferrum</taxon>
    </lineage>
</organism>
<feature type="region of interest" description="Disordered" evidence="1">
    <location>
        <begin position="1"/>
        <end position="71"/>
    </location>
</feature>